<dbReference type="AlphaFoldDB" id="A0A4C1WDK5"/>
<accession>A0A4C1WDK5</accession>
<dbReference type="OrthoDB" id="414730at2759"/>
<protein>
    <submittedName>
        <fullName evidence="1">Uncharacterized protein</fullName>
    </submittedName>
</protein>
<evidence type="ECO:0000313" key="2">
    <source>
        <dbReference type="Proteomes" id="UP000299102"/>
    </source>
</evidence>
<keyword evidence="2" id="KW-1185">Reference proteome</keyword>
<sequence length="250" mass="27922">MRDDLDIVIAPEIKRYMALSAATESRNSVTKIKLNTPHSAYHVARPSVRLTFPVIFIHKHRGGAGAAVTFGALELGINTSLPFVSLRSSSVDAAKGLLVLRRHLRQVIAIEVIHHRRHLSRRGGGGWGGHTPDTFDTFGSTDWKLKFLLWKLHLYRVTGLSLGLLEPHLSGRIPSVDVNGERSSGSAVNMGVTSIIQSAYSVLDYRAFVVFSESVHRSRYFRRPCIAAFTGRRRRPRRRPRHPSRGDSTN</sequence>
<gene>
    <name evidence="1" type="ORF">EVAR_38514_1</name>
</gene>
<evidence type="ECO:0000313" key="1">
    <source>
        <dbReference type="EMBL" id="GBP48542.1"/>
    </source>
</evidence>
<dbReference type="Proteomes" id="UP000299102">
    <property type="component" value="Unassembled WGS sequence"/>
</dbReference>
<name>A0A4C1WDK5_EUMVA</name>
<dbReference type="EMBL" id="BGZK01000526">
    <property type="protein sequence ID" value="GBP48542.1"/>
    <property type="molecule type" value="Genomic_DNA"/>
</dbReference>
<proteinExistence type="predicted"/>
<reference evidence="1 2" key="1">
    <citation type="journal article" date="2019" name="Commun. Biol.">
        <title>The bagworm genome reveals a unique fibroin gene that provides high tensile strength.</title>
        <authorList>
            <person name="Kono N."/>
            <person name="Nakamura H."/>
            <person name="Ohtoshi R."/>
            <person name="Tomita M."/>
            <person name="Numata K."/>
            <person name="Arakawa K."/>
        </authorList>
    </citation>
    <scope>NUCLEOTIDE SEQUENCE [LARGE SCALE GENOMIC DNA]</scope>
</reference>
<organism evidence="1 2">
    <name type="scientific">Eumeta variegata</name>
    <name type="common">Bagworm moth</name>
    <name type="synonym">Eumeta japonica</name>
    <dbReference type="NCBI Taxonomy" id="151549"/>
    <lineage>
        <taxon>Eukaryota</taxon>
        <taxon>Metazoa</taxon>
        <taxon>Ecdysozoa</taxon>
        <taxon>Arthropoda</taxon>
        <taxon>Hexapoda</taxon>
        <taxon>Insecta</taxon>
        <taxon>Pterygota</taxon>
        <taxon>Neoptera</taxon>
        <taxon>Endopterygota</taxon>
        <taxon>Lepidoptera</taxon>
        <taxon>Glossata</taxon>
        <taxon>Ditrysia</taxon>
        <taxon>Tineoidea</taxon>
        <taxon>Psychidae</taxon>
        <taxon>Oiketicinae</taxon>
        <taxon>Eumeta</taxon>
    </lineage>
</organism>
<comment type="caution">
    <text evidence="1">The sequence shown here is derived from an EMBL/GenBank/DDBJ whole genome shotgun (WGS) entry which is preliminary data.</text>
</comment>